<gene>
    <name evidence="1" type="ORF">Solivirus2_21</name>
</gene>
<reference evidence="1" key="1">
    <citation type="submission" date="2018-10" db="EMBL/GenBank/DDBJ databases">
        <title>Hidden diversity of soil giant viruses.</title>
        <authorList>
            <person name="Schulz F."/>
            <person name="Alteio L."/>
            <person name="Goudeau D."/>
            <person name="Ryan E.M."/>
            <person name="Malmstrom R.R."/>
            <person name="Blanchard J."/>
            <person name="Woyke T."/>
        </authorList>
    </citation>
    <scope>NUCLEOTIDE SEQUENCE</scope>
    <source>
        <strain evidence="1">SOV1</strain>
    </source>
</reference>
<name>A0A3G5AFI4_9VIRU</name>
<protein>
    <submittedName>
        <fullName evidence="1">Uncharacterized protein</fullName>
    </submittedName>
</protein>
<sequence length="156" mass="18419">MSFEQFFEENPFEALDVLEYTDQDVIDELERSGKYAHLFEPGFQFKLYQKRLKRLVSDLVFQRLLKIKSEEAMTWSKVYHIAEAIILHPELMNALYEHILALDDVAALRIASKLNEFFVDKLLQEILSSEGVIQENRLQSKKHIRAFMGKLLERLQ</sequence>
<accession>A0A3G5AFI4</accession>
<proteinExistence type="predicted"/>
<organism evidence="1">
    <name type="scientific">Solivirus sp</name>
    <dbReference type="NCBI Taxonomy" id="2487772"/>
    <lineage>
        <taxon>Viruses</taxon>
        <taxon>Pithoviruses</taxon>
    </lineage>
</organism>
<dbReference type="EMBL" id="MK072490">
    <property type="protein sequence ID" value="AYV85950.1"/>
    <property type="molecule type" value="Genomic_DNA"/>
</dbReference>
<evidence type="ECO:0000313" key="1">
    <source>
        <dbReference type="EMBL" id="AYV85950.1"/>
    </source>
</evidence>